<dbReference type="EMBL" id="FRBQ01000016">
    <property type="protein sequence ID" value="SHN11556.1"/>
    <property type="molecule type" value="Genomic_DNA"/>
</dbReference>
<organism evidence="1 2">
    <name type="scientific">Phytopseudomonas punonensis</name>
    <dbReference type="NCBI Taxonomy" id="1220495"/>
    <lineage>
        <taxon>Bacteria</taxon>
        <taxon>Pseudomonadati</taxon>
        <taxon>Pseudomonadota</taxon>
        <taxon>Gammaproteobacteria</taxon>
        <taxon>Pseudomonadales</taxon>
        <taxon>Pseudomonadaceae</taxon>
        <taxon>Phytopseudomonas</taxon>
    </lineage>
</organism>
<dbReference type="Proteomes" id="UP000184305">
    <property type="component" value="Unassembled WGS sequence"/>
</dbReference>
<sequence length="38" mass="4153">MSSSQNCWSMLAGLERAAHGGGTYVDPEVLRQMQLTVQ</sequence>
<proteinExistence type="predicted"/>
<reference evidence="2" key="1">
    <citation type="submission" date="2016-11" db="EMBL/GenBank/DDBJ databases">
        <authorList>
            <person name="Varghese N."/>
            <person name="Submissions S."/>
        </authorList>
    </citation>
    <scope>NUCLEOTIDE SEQUENCE [LARGE SCALE GENOMIC DNA]</scope>
    <source>
        <strain evidence="2">CECT 8089</strain>
    </source>
</reference>
<dbReference type="STRING" id="1220495.SAMN05216288_0642"/>
<evidence type="ECO:0000313" key="2">
    <source>
        <dbReference type="Proteomes" id="UP000184305"/>
    </source>
</evidence>
<keyword evidence="2" id="KW-1185">Reference proteome</keyword>
<accession>A0A1M7P4T1</accession>
<gene>
    <name evidence="1" type="ORF">SAMN05216288_0642</name>
</gene>
<evidence type="ECO:0000313" key="1">
    <source>
        <dbReference type="EMBL" id="SHN11556.1"/>
    </source>
</evidence>
<dbReference type="AlphaFoldDB" id="A0A1M7P4T1"/>
<name>A0A1M7P4T1_9GAMM</name>
<protein>
    <submittedName>
        <fullName evidence="1">Uncharacterized protein</fullName>
    </submittedName>
</protein>